<dbReference type="KEGG" id="fmr:Fuma_04576"/>
<reference evidence="2 3" key="1">
    <citation type="journal article" date="2016" name="Front. Microbiol.">
        <title>Fuerstia marisgermanicae gen. nov., sp. nov., an Unusual Member of the Phylum Planctomycetes from the German Wadden Sea.</title>
        <authorList>
            <person name="Kohn T."/>
            <person name="Heuer A."/>
            <person name="Jogler M."/>
            <person name="Vollmers J."/>
            <person name="Boedeker C."/>
            <person name="Bunk B."/>
            <person name="Rast P."/>
            <person name="Borchert D."/>
            <person name="Glockner I."/>
            <person name="Freese H.M."/>
            <person name="Klenk H.P."/>
            <person name="Overmann J."/>
            <person name="Kaster A.K."/>
            <person name="Rohde M."/>
            <person name="Wiegand S."/>
            <person name="Jogler C."/>
        </authorList>
    </citation>
    <scope>NUCLEOTIDE SEQUENCE [LARGE SCALE GENOMIC DNA]</scope>
    <source>
        <strain evidence="2 3">NH11</strain>
    </source>
</reference>
<dbReference type="RefSeq" id="WP_077026156.1">
    <property type="nucleotide sequence ID" value="NZ_CP017641.1"/>
</dbReference>
<proteinExistence type="predicted"/>
<evidence type="ECO:0000313" key="2">
    <source>
        <dbReference type="EMBL" id="APZ94925.1"/>
    </source>
</evidence>
<dbReference type="STRING" id="1891926.Fuma_04576"/>
<keyword evidence="3" id="KW-1185">Reference proteome</keyword>
<dbReference type="AlphaFoldDB" id="A0A1P8WLJ6"/>
<name>A0A1P8WLJ6_9PLAN</name>
<evidence type="ECO:0000256" key="1">
    <source>
        <dbReference type="SAM" id="MobiDB-lite"/>
    </source>
</evidence>
<dbReference type="OrthoDB" id="282885at2"/>
<gene>
    <name evidence="2" type="ORF">Fuma_04576</name>
</gene>
<protein>
    <submittedName>
        <fullName evidence="2">Uncharacterized protein</fullName>
    </submittedName>
</protein>
<organism evidence="2 3">
    <name type="scientific">Fuerstiella marisgermanici</name>
    <dbReference type="NCBI Taxonomy" id="1891926"/>
    <lineage>
        <taxon>Bacteria</taxon>
        <taxon>Pseudomonadati</taxon>
        <taxon>Planctomycetota</taxon>
        <taxon>Planctomycetia</taxon>
        <taxon>Planctomycetales</taxon>
        <taxon>Planctomycetaceae</taxon>
        <taxon>Fuerstiella</taxon>
    </lineage>
</organism>
<sequence length="479" mass="54037">MPAIKPPTQSATRVMSTREWHQSGRSSHRRTARLAVATLLLAISVVTCLFSVPRPASAQTANAEAEATLSAADQKATELARAAHKQAAAINGLPRFYYRVNEWHGMVERMRARPQPTIKILALALRGTVKAPAEGDSSNVEESSVGAVGGGVGYDGAKSSLRHRVEGKYTFGWDENYFLFQGEFGRQPARGKMAQFWTHEDSWWREEYEGRLHNISRGPSAFAFWQDVRFVLFSCYLRQTPRAFWWGRAVHSEQTISTFPPAEATWTMMAAETFAGEPCYVVESAQRRERLWISKATGRVRGILSYYYKQLPDTPHFFESENVAKIAGRNFESSNEYGRWSRREATPEQVAELRDAWDRFIVDGFPENAKPNELIRLADYREVKSGVWIPFEEERVNTHPSGPDKSNYVKTRIVVEAVEFDRSLEEAISKLKPKDGDPIQDRRFGGVTVSYRHGQLTDAEVKAKAEASKAKGAFRGGVF</sequence>
<feature type="region of interest" description="Disordered" evidence="1">
    <location>
        <begin position="1"/>
        <end position="28"/>
    </location>
</feature>
<dbReference type="EMBL" id="CP017641">
    <property type="protein sequence ID" value="APZ94925.1"/>
    <property type="molecule type" value="Genomic_DNA"/>
</dbReference>
<dbReference type="Proteomes" id="UP000187735">
    <property type="component" value="Chromosome"/>
</dbReference>
<accession>A0A1P8WLJ6</accession>
<evidence type="ECO:0000313" key="3">
    <source>
        <dbReference type="Proteomes" id="UP000187735"/>
    </source>
</evidence>